<proteinExistence type="predicted"/>
<dbReference type="EMBL" id="JANAKD010003027">
    <property type="protein sequence ID" value="KAJ3472557.1"/>
    <property type="molecule type" value="Genomic_DNA"/>
</dbReference>
<evidence type="ECO:0000313" key="2">
    <source>
        <dbReference type="Proteomes" id="UP001148737"/>
    </source>
</evidence>
<gene>
    <name evidence="1" type="ORF">NLG97_g10894</name>
</gene>
<organism evidence="1 2">
    <name type="scientific">Lecanicillium saksenae</name>
    <dbReference type="NCBI Taxonomy" id="468837"/>
    <lineage>
        <taxon>Eukaryota</taxon>
        <taxon>Fungi</taxon>
        <taxon>Dikarya</taxon>
        <taxon>Ascomycota</taxon>
        <taxon>Pezizomycotina</taxon>
        <taxon>Sordariomycetes</taxon>
        <taxon>Hypocreomycetidae</taxon>
        <taxon>Hypocreales</taxon>
        <taxon>Cordycipitaceae</taxon>
        <taxon>Lecanicillium</taxon>
    </lineage>
</organism>
<reference evidence="1" key="1">
    <citation type="submission" date="2022-07" db="EMBL/GenBank/DDBJ databases">
        <title>Genome Sequence of Lecanicillium saksenae.</title>
        <authorList>
            <person name="Buettner E."/>
        </authorList>
    </citation>
    <scope>NUCLEOTIDE SEQUENCE</scope>
    <source>
        <strain evidence="1">VT-O1</strain>
    </source>
</reference>
<accession>A0ACC1QDA4</accession>
<evidence type="ECO:0000313" key="1">
    <source>
        <dbReference type="EMBL" id="KAJ3472557.1"/>
    </source>
</evidence>
<sequence length="138" mass="15237">MALTTMLIGLLVVTFVLRRVMDKMRHAKNAREMGCKPPPLAPIKDPLGILSLFEMIQADKEKRVPALTEERVNKMREANGGNYVTTMRLRTGAVENILTIDPKNIQAILATQFKDFCVGAQRETCMGPLLGAGIVSLL</sequence>
<protein>
    <submittedName>
        <fullName evidence="1">Uncharacterized protein</fullName>
    </submittedName>
</protein>
<comment type="caution">
    <text evidence="1">The sequence shown here is derived from an EMBL/GenBank/DDBJ whole genome shotgun (WGS) entry which is preliminary data.</text>
</comment>
<keyword evidence="2" id="KW-1185">Reference proteome</keyword>
<dbReference type="Proteomes" id="UP001148737">
    <property type="component" value="Unassembled WGS sequence"/>
</dbReference>
<name>A0ACC1QDA4_9HYPO</name>